<dbReference type="Proteomes" id="UP000326702">
    <property type="component" value="Chromosome"/>
</dbReference>
<dbReference type="PANTHER" id="PTHR44119">
    <property type="entry name" value="MAGNESIUM-CHELATASE SUBUNIT CHLH, CHLOROPLASTIC"/>
    <property type="match status" value="1"/>
</dbReference>
<keyword evidence="4" id="KW-1185">Reference proteome</keyword>
<feature type="domain" description="CobN/magnesium chelatase" evidence="2">
    <location>
        <begin position="139"/>
        <end position="530"/>
    </location>
</feature>
<accession>A0A5P9QFI3</accession>
<feature type="compositionally biased region" description="Basic residues" evidence="1">
    <location>
        <begin position="568"/>
        <end position="577"/>
    </location>
</feature>
<dbReference type="InterPro" id="IPR003672">
    <property type="entry name" value="CobN/Mg_chltase"/>
</dbReference>
<feature type="compositionally biased region" description="Low complexity" evidence="1">
    <location>
        <begin position="662"/>
        <end position="704"/>
    </location>
</feature>
<evidence type="ECO:0000256" key="1">
    <source>
        <dbReference type="SAM" id="MobiDB-lite"/>
    </source>
</evidence>
<dbReference type="KEGG" id="lxl:KDY119_02731"/>
<dbReference type="EMBL" id="CP045529">
    <property type="protein sequence ID" value="QFU99205.1"/>
    <property type="molecule type" value="Genomic_DNA"/>
</dbReference>
<feature type="compositionally biased region" description="Basic and acidic residues" evidence="1">
    <location>
        <begin position="578"/>
        <end position="589"/>
    </location>
</feature>
<dbReference type="GO" id="GO:0016851">
    <property type="term" value="F:magnesium chelatase activity"/>
    <property type="evidence" value="ECO:0007669"/>
    <property type="project" value="UniProtKB-EC"/>
</dbReference>
<keyword evidence="3" id="KW-0436">Ligase</keyword>
<organism evidence="3 4">
    <name type="scientific">Luteimicrobium xylanilyticum</name>
    <dbReference type="NCBI Taxonomy" id="1133546"/>
    <lineage>
        <taxon>Bacteria</taxon>
        <taxon>Bacillati</taxon>
        <taxon>Actinomycetota</taxon>
        <taxon>Actinomycetes</taxon>
        <taxon>Micrococcales</taxon>
        <taxon>Luteimicrobium</taxon>
    </lineage>
</organism>
<feature type="region of interest" description="Disordered" evidence="1">
    <location>
        <begin position="534"/>
        <end position="639"/>
    </location>
</feature>
<dbReference type="AlphaFoldDB" id="A0A5P9QFI3"/>
<reference evidence="3 4" key="1">
    <citation type="submission" date="2019-10" db="EMBL/GenBank/DDBJ databases">
        <title>Genome sequence of Luteimicrobium xylanilyticum HY-24.</title>
        <authorList>
            <person name="Kim D.Y."/>
            <person name="Park H.-Y."/>
        </authorList>
    </citation>
    <scope>NUCLEOTIDE SEQUENCE [LARGE SCALE GENOMIC DNA]</scope>
    <source>
        <strain evidence="3 4">HY-24</strain>
    </source>
</reference>
<dbReference type="PANTHER" id="PTHR44119:SF1">
    <property type="entry name" value="MAGNESIUM-CHELATASE SUBUNIT CHLH, CHLOROPLASTIC"/>
    <property type="match status" value="1"/>
</dbReference>
<name>A0A5P9QFI3_9MICO</name>
<feature type="region of interest" description="Disordered" evidence="1">
    <location>
        <begin position="662"/>
        <end position="711"/>
    </location>
</feature>
<evidence type="ECO:0000313" key="3">
    <source>
        <dbReference type="EMBL" id="QFU99205.1"/>
    </source>
</evidence>
<dbReference type="EC" id="6.6.1.1" evidence="3"/>
<feature type="compositionally biased region" description="Low complexity" evidence="1">
    <location>
        <begin position="612"/>
        <end position="622"/>
    </location>
</feature>
<evidence type="ECO:0000313" key="4">
    <source>
        <dbReference type="Proteomes" id="UP000326702"/>
    </source>
</evidence>
<evidence type="ECO:0000259" key="2">
    <source>
        <dbReference type="Pfam" id="PF02514"/>
    </source>
</evidence>
<dbReference type="Pfam" id="PF02514">
    <property type="entry name" value="CobN-Mg_chel"/>
    <property type="match status" value="1"/>
</dbReference>
<proteinExistence type="predicted"/>
<protein>
    <submittedName>
        <fullName evidence="3">Magnesium chelatase</fullName>
        <ecNumber evidence="3">6.6.1.1</ecNumber>
    </submittedName>
</protein>
<sequence length="822" mass="86981">MRGVDDVTDRSDARVRILTVGFEGHSARPLRLAFEQVAAELPGVVERATFARDALEETGASDRLREALAGQDVVLVNGVHGSAEAALVRDEVLARRPAAFVPVLPNAAELRGIGWLVPAAESEGPDAPEVLARVRTALAEASVENATLALRLLVHAVRPAALPHDPGTPVAVPHTGYWHPRTGVVEDWDAYLTRRGELGLPGPDDDAGRVLLVCFPAQVTGGSDAHLRALVAELESRGLAVFGSLGTFDDVHDLPPADVVLNATGFTLSGSHGRPDTDGDVARLTRADVPHLGAVPLYTQTVQQWVASGVGLTPTQTAMQVAVPELEGASAPVVIAGRDAESDAFVPVPENVRRVAALAAATVRLRRTPRPERTLAFVVFGFPPATGAVGTAAHLDVWASLHAVLRRLADAGYEVEVPADPDALLDAVLSAGGGGARSGARVAARYDTGAYVRRDADATRRVSRAWGPPPGDIDTDGRSLLVHGARFGHVHVLVQPSFGDDADPMALLFRPDATPSHSFTAFYTWLRDELRPAQPDAGAARSPRAAHGRGDPVGLGVQPGHAPGARLRAGRRRRGRADRRSSERGRERWGGGPGCGPEGRSCAARLRRRAAPGRAVLAAAARGRARPGRDRRASAARRVAAGGRHSLCFRYSVSEELRRASSSARSARSSRDQSPSTSPYSSWRSARFSASASTPSSVGSTSTARPSCGSRVRRTWPAFSSTATCRVTVDASSPSRSASTLTFSAPSPTRRWSRRYAARSMTPVPGRFEPRLTERSARRRSWATWNSIRARTVAAASSPVVPGELLSGVPSVALVSSIRIGV</sequence>
<gene>
    <name evidence="3" type="primary">chlH</name>
    <name evidence="3" type="ORF">KDY119_02731</name>
</gene>